<protein>
    <recommendedName>
        <fullName evidence="3">Protein-export membrane protein SecG</fullName>
    </recommendedName>
</protein>
<keyword evidence="1" id="KW-1133">Transmembrane helix</keyword>
<dbReference type="EMBL" id="MN739514">
    <property type="protein sequence ID" value="QHT09659.1"/>
    <property type="molecule type" value="Genomic_DNA"/>
</dbReference>
<feature type="transmembrane region" description="Helical" evidence="1">
    <location>
        <begin position="21"/>
        <end position="40"/>
    </location>
</feature>
<proteinExistence type="predicted"/>
<dbReference type="InterPro" id="IPR007211">
    <property type="entry name" value="DUF378"/>
</dbReference>
<keyword evidence="1" id="KW-0472">Membrane</keyword>
<feature type="transmembrane region" description="Helical" evidence="1">
    <location>
        <begin position="65"/>
        <end position="84"/>
    </location>
</feature>
<keyword evidence="1" id="KW-0812">Transmembrane</keyword>
<accession>A0A6C0D182</accession>
<organism evidence="2">
    <name type="scientific">viral metagenome</name>
    <dbReference type="NCBI Taxonomy" id="1070528"/>
    <lineage>
        <taxon>unclassified sequences</taxon>
        <taxon>metagenomes</taxon>
        <taxon>organismal metagenomes</taxon>
    </lineage>
</organism>
<evidence type="ECO:0008006" key="3">
    <source>
        <dbReference type="Google" id="ProtNLM"/>
    </source>
</evidence>
<dbReference type="Pfam" id="PF04070">
    <property type="entry name" value="DUF378"/>
    <property type="match status" value="1"/>
</dbReference>
<name>A0A6C0D182_9ZZZZ</name>
<reference evidence="2" key="1">
    <citation type="journal article" date="2020" name="Nature">
        <title>Giant virus diversity and host interactions through global metagenomics.</title>
        <authorList>
            <person name="Schulz F."/>
            <person name="Roux S."/>
            <person name="Paez-Espino D."/>
            <person name="Jungbluth S."/>
            <person name="Walsh D.A."/>
            <person name="Denef V.J."/>
            <person name="McMahon K.D."/>
            <person name="Konstantinidis K.T."/>
            <person name="Eloe-Fadrosh E.A."/>
            <person name="Kyrpides N.C."/>
            <person name="Woyke T."/>
        </authorList>
    </citation>
    <scope>NUCLEOTIDE SEQUENCE</scope>
    <source>
        <strain evidence="2">GVMAG-M-3300023174-102</strain>
    </source>
</reference>
<evidence type="ECO:0000256" key="1">
    <source>
        <dbReference type="SAM" id="Phobius"/>
    </source>
</evidence>
<evidence type="ECO:0000313" key="2">
    <source>
        <dbReference type="EMBL" id="QHT09659.1"/>
    </source>
</evidence>
<sequence>MLVDIFYIKNYYIFINKMRNIIMTILLLIVIIGSINWLFYANDNRGLVNQLIGNKDGSMSKAEKITYMVIGISAIILLVLKIACI</sequence>
<dbReference type="AlphaFoldDB" id="A0A6C0D182"/>